<dbReference type="Gene3D" id="1.20.120.10">
    <property type="entry name" value="Cytochrome c/b562"/>
    <property type="match status" value="1"/>
</dbReference>
<dbReference type="SUPFAM" id="SSF47175">
    <property type="entry name" value="Cytochromes"/>
    <property type="match status" value="1"/>
</dbReference>
<sequence>MNNQKSLSIAAIVMTVALVILIAIFPAQAAESEKRMALHDVMQQLGRDMQAVTGAISEENWGLVAQLAPKIGRHPEPPIAEKLRILAWLGTDAGKFRGFDGQVQDAATPMGEAATRGDGQEVIVAFSEMQQRCLSCHQEFRKPFQEHFYGKR</sequence>
<accession>A0A2N4UEI4</accession>
<proteinExistence type="predicted"/>
<comment type="caution">
    <text evidence="1">The sequence shown here is derived from an EMBL/GenBank/DDBJ whole genome shotgun (WGS) entry which is preliminary data.</text>
</comment>
<dbReference type="PROSITE" id="PS51009">
    <property type="entry name" value="CYTCII"/>
    <property type="match status" value="1"/>
</dbReference>
<evidence type="ECO:0000313" key="2">
    <source>
        <dbReference type="Proteomes" id="UP000234328"/>
    </source>
</evidence>
<dbReference type="InterPro" id="IPR010980">
    <property type="entry name" value="Cyt_c/b562"/>
</dbReference>
<keyword evidence="2" id="KW-1185">Reference proteome</keyword>
<dbReference type="InterPro" id="IPR002321">
    <property type="entry name" value="Cyt_c_II"/>
</dbReference>
<dbReference type="GO" id="GO:0022900">
    <property type="term" value="P:electron transport chain"/>
    <property type="evidence" value="ECO:0007669"/>
    <property type="project" value="InterPro"/>
</dbReference>
<organism evidence="1 2">
    <name type="scientific">Pollutimonas nitritireducens</name>
    <dbReference type="NCBI Taxonomy" id="2045209"/>
    <lineage>
        <taxon>Bacteria</taxon>
        <taxon>Pseudomonadati</taxon>
        <taxon>Pseudomonadota</taxon>
        <taxon>Betaproteobacteria</taxon>
        <taxon>Burkholderiales</taxon>
        <taxon>Alcaligenaceae</taxon>
        <taxon>Pollutimonas</taxon>
    </lineage>
</organism>
<dbReference type="GO" id="GO:0020037">
    <property type="term" value="F:heme binding"/>
    <property type="evidence" value="ECO:0007669"/>
    <property type="project" value="InterPro"/>
</dbReference>
<reference evidence="1 2" key="1">
    <citation type="submission" date="2017-10" db="EMBL/GenBank/DDBJ databases">
        <title>Two draft genome sequences of Pusillimonas sp. strains isolated from a nitrate- and radionuclide-contaminated groundwater in Russia.</title>
        <authorList>
            <person name="Grouzdev D.S."/>
            <person name="Tourova T.P."/>
            <person name="Goeva M.A."/>
            <person name="Babich T.L."/>
            <person name="Sokolova D.S."/>
            <person name="Abdullin R."/>
            <person name="Poltaraus A.B."/>
            <person name="Toshchakov S.V."/>
            <person name="Nazina T.N."/>
        </authorList>
    </citation>
    <scope>NUCLEOTIDE SEQUENCE [LARGE SCALE GENOMIC DNA]</scope>
    <source>
        <strain evidence="1 2">JR1/69-2-13</strain>
    </source>
</reference>
<dbReference type="Proteomes" id="UP000234328">
    <property type="component" value="Unassembled WGS sequence"/>
</dbReference>
<dbReference type="OrthoDB" id="1430833at2"/>
<name>A0A2N4UEI4_9BURK</name>
<protein>
    <submittedName>
        <fullName evidence="1">Cytochrome C</fullName>
    </submittedName>
</protein>
<evidence type="ECO:0000313" key="1">
    <source>
        <dbReference type="EMBL" id="PLC53430.1"/>
    </source>
</evidence>
<gene>
    <name evidence="1" type="ORF">CR155_12880</name>
</gene>
<dbReference type="GO" id="GO:0005506">
    <property type="term" value="F:iron ion binding"/>
    <property type="evidence" value="ECO:0007669"/>
    <property type="project" value="InterPro"/>
</dbReference>
<dbReference type="AlphaFoldDB" id="A0A2N4UEI4"/>
<dbReference type="GO" id="GO:0009055">
    <property type="term" value="F:electron transfer activity"/>
    <property type="evidence" value="ECO:0007669"/>
    <property type="project" value="InterPro"/>
</dbReference>
<dbReference type="EMBL" id="PDNV01000008">
    <property type="protein sequence ID" value="PLC53430.1"/>
    <property type="molecule type" value="Genomic_DNA"/>
</dbReference>